<protein>
    <submittedName>
        <fullName evidence="7">Uncharacterized protein</fullName>
    </submittedName>
</protein>
<dbReference type="STRING" id="623744.A0A553N3B4"/>
<evidence type="ECO:0000256" key="4">
    <source>
        <dbReference type="ARBA" id="ARBA00023157"/>
    </source>
</evidence>
<feature type="glycosylation site" description="N-linked (GlcNAc...) asparagine" evidence="6">
    <location>
        <position position="174"/>
    </location>
</feature>
<keyword evidence="5 6" id="KW-0325">Glycoprotein</keyword>
<dbReference type="GO" id="GO:0008241">
    <property type="term" value="F:peptidyl-dipeptidase activity"/>
    <property type="evidence" value="ECO:0007669"/>
    <property type="project" value="InterPro"/>
</dbReference>
<dbReference type="GO" id="GO:0016020">
    <property type="term" value="C:membrane"/>
    <property type="evidence" value="ECO:0007669"/>
    <property type="project" value="InterPro"/>
</dbReference>
<evidence type="ECO:0000313" key="7">
    <source>
        <dbReference type="EMBL" id="TRY59918.1"/>
    </source>
</evidence>
<evidence type="ECO:0000256" key="3">
    <source>
        <dbReference type="ARBA" id="ARBA00022729"/>
    </source>
</evidence>
<dbReference type="Proteomes" id="UP000316079">
    <property type="component" value="Unassembled WGS sequence"/>
</dbReference>
<gene>
    <name evidence="7" type="ORF">DNTS_013442</name>
</gene>
<dbReference type="Pfam" id="PF01401">
    <property type="entry name" value="Peptidase_M2"/>
    <property type="match status" value="1"/>
</dbReference>
<feature type="non-terminal residue" evidence="7">
    <location>
        <position position="291"/>
    </location>
</feature>
<evidence type="ECO:0000256" key="2">
    <source>
        <dbReference type="ARBA" id="ARBA00008139"/>
    </source>
</evidence>
<accession>A0A553N3B4</accession>
<dbReference type="InterPro" id="IPR001548">
    <property type="entry name" value="Peptidase_M2"/>
</dbReference>
<dbReference type="AlphaFoldDB" id="A0A553N3B4"/>
<dbReference type="GO" id="GO:0008237">
    <property type="term" value="F:metallopeptidase activity"/>
    <property type="evidence" value="ECO:0007669"/>
    <property type="project" value="InterPro"/>
</dbReference>
<keyword evidence="8" id="KW-1185">Reference proteome</keyword>
<keyword evidence="3" id="KW-0732">Signal</keyword>
<dbReference type="EMBL" id="SRMA01027096">
    <property type="protein sequence ID" value="TRY59918.1"/>
    <property type="molecule type" value="Genomic_DNA"/>
</dbReference>
<comment type="similarity">
    <text evidence="2">Belongs to the peptidase M2 family.</text>
</comment>
<evidence type="ECO:0000256" key="1">
    <source>
        <dbReference type="ARBA" id="ARBA00001923"/>
    </source>
</evidence>
<comment type="cofactor">
    <cofactor evidence="1">
        <name>chloride</name>
        <dbReference type="ChEBI" id="CHEBI:17996"/>
    </cofactor>
</comment>
<dbReference type="OrthoDB" id="8961026at2759"/>
<evidence type="ECO:0000256" key="6">
    <source>
        <dbReference type="PIRSR" id="PIRSR601548-10"/>
    </source>
</evidence>
<proteinExistence type="inferred from homology"/>
<evidence type="ECO:0000313" key="8">
    <source>
        <dbReference type="Proteomes" id="UP000316079"/>
    </source>
</evidence>
<organism evidence="7 8">
    <name type="scientific">Danionella cerebrum</name>
    <dbReference type="NCBI Taxonomy" id="2873325"/>
    <lineage>
        <taxon>Eukaryota</taxon>
        <taxon>Metazoa</taxon>
        <taxon>Chordata</taxon>
        <taxon>Craniata</taxon>
        <taxon>Vertebrata</taxon>
        <taxon>Euteleostomi</taxon>
        <taxon>Actinopterygii</taxon>
        <taxon>Neopterygii</taxon>
        <taxon>Teleostei</taxon>
        <taxon>Ostariophysi</taxon>
        <taxon>Cypriniformes</taxon>
        <taxon>Danionidae</taxon>
        <taxon>Danioninae</taxon>
        <taxon>Danionella</taxon>
    </lineage>
</organism>
<reference evidence="7 8" key="1">
    <citation type="journal article" date="2019" name="Sci. Data">
        <title>Hybrid genome assembly and annotation of Danionella translucida.</title>
        <authorList>
            <person name="Kadobianskyi M."/>
            <person name="Schulze L."/>
            <person name="Schuelke M."/>
            <person name="Judkewitz B."/>
        </authorList>
    </citation>
    <scope>NUCLEOTIDE SEQUENCE [LARGE SCALE GENOMIC DNA]</scope>
    <source>
        <strain evidence="7 8">Bolton</strain>
    </source>
</reference>
<keyword evidence="4" id="KW-1015">Disulfide bond</keyword>
<evidence type="ECO:0000256" key="5">
    <source>
        <dbReference type="ARBA" id="ARBA00023180"/>
    </source>
</evidence>
<dbReference type="GO" id="GO:0006508">
    <property type="term" value="P:proteolysis"/>
    <property type="evidence" value="ECO:0007669"/>
    <property type="project" value="InterPro"/>
</dbReference>
<sequence>MSTAMITTLDFALISKAVQCGYNSYEVVRLTGRVKEREGERERERGWGMCVSLRGWVGLKWHLKEPSGTVVSLMNRRKRRRRTERRETALSSSGNFQPYTFGFFTSLTYCWSIMKLVLVLLALVGTGESLKPEWTPGDYSKTEEGAERFVSDYNSTAEEVLYFSTEASWNYNTNLTDVNSQLQGNTNAFSAAVLTLSSSCLNTQPQLFLCLLAGLTNASNSLPQQNKTKAVDRAMGRTYARPGVMSIVSDTSNELIKAGEGSGGSGSELNRSFVSKLNALLTERAHSMLVT</sequence>
<name>A0A553N3B4_9TELE</name>
<comment type="caution">
    <text evidence="7">The sequence shown here is derived from an EMBL/GenBank/DDBJ whole genome shotgun (WGS) entry which is preliminary data.</text>
</comment>